<dbReference type="AlphaFoldDB" id="I3XRW9"/>
<accession>I3XRW9</accession>
<proteinExistence type="predicted"/>
<dbReference type="GeneID" id="13061176"/>
<dbReference type="eggNOG" id="arCOG12980">
    <property type="taxonomic scope" value="Archaea"/>
</dbReference>
<protein>
    <submittedName>
        <fullName evidence="1">Uncharacterized protein</fullName>
    </submittedName>
</protein>
<evidence type="ECO:0000313" key="2">
    <source>
        <dbReference type="Proteomes" id="UP000006175"/>
    </source>
</evidence>
<dbReference type="Proteomes" id="UP000006175">
    <property type="component" value="Chromosome"/>
</dbReference>
<dbReference type="RefSeq" id="WP_014767593.1">
    <property type="nucleotide sequence ID" value="NC_018001.1"/>
</dbReference>
<evidence type="ECO:0000313" key="1">
    <source>
        <dbReference type="EMBL" id="AFL66693.1"/>
    </source>
</evidence>
<sequence length="158" mass="17902">MWVENIGINIEQALNKYPDIQGDLEELTVLVKGYLAQLINAGSLGELGVEDVYINEPGSITVIALNHKPVRHGELRIPLISRKPHDLPGKYTITHVEYRGKPVVGRSDGERVIVYRVRLRDTAIQEYIANKSNPESLLLLIYTIIDEILWALKYFSSH</sequence>
<dbReference type="EMBL" id="CP003321">
    <property type="protein sequence ID" value="AFL66693.1"/>
    <property type="molecule type" value="Genomic_DNA"/>
</dbReference>
<dbReference type="HOGENOM" id="CLU_1709046_0_0_2"/>
<name>I3XRW9_DESAM</name>
<reference evidence="1 2" key="1">
    <citation type="journal article" date="2012" name="J. Bacteriol.">
        <title>Complete Genome Sequence of Desulfurococcus fermentans, a Hyperthermophilic Cellulolytic Crenarchaeon Isolated from a Freshwater Hot Spring in Kamchatka, Russia.</title>
        <authorList>
            <person name="Susanti D."/>
            <person name="Johnson E.F."/>
            <person name="Rodriguez J.R."/>
            <person name="Anderson I."/>
            <person name="Perevalova A.A."/>
            <person name="Kyrpides N."/>
            <person name="Lucas S."/>
            <person name="Han J."/>
            <person name="Lapidus A."/>
            <person name="Cheng J.F."/>
            <person name="Goodwin L."/>
            <person name="Pitluck S."/>
            <person name="Mavrommatis K."/>
            <person name="Peters L."/>
            <person name="Land M.L."/>
            <person name="Hauser L."/>
            <person name="Gopalan V."/>
            <person name="Chan P.P."/>
            <person name="Lowe T.M."/>
            <person name="Atomi H."/>
            <person name="Bonch-Osmolovskaya E.A."/>
            <person name="Woyke T."/>
            <person name="Mukhopadhyay B."/>
        </authorList>
    </citation>
    <scope>NUCLEOTIDE SEQUENCE [LARGE SCALE GENOMIC DNA]</scope>
    <source>
        <strain evidence="1 2">DSM 16532</strain>
    </source>
</reference>
<gene>
    <name evidence="1" type="ORF">Desfe_0802</name>
</gene>
<keyword evidence="2" id="KW-1185">Reference proteome</keyword>
<dbReference type="KEGG" id="dfd:Desfe_0802"/>
<organism evidence="1 2">
    <name type="scientific">Desulfurococcus amylolyticus DSM 16532</name>
    <dbReference type="NCBI Taxonomy" id="768672"/>
    <lineage>
        <taxon>Archaea</taxon>
        <taxon>Thermoproteota</taxon>
        <taxon>Thermoprotei</taxon>
        <taxon>Desulfurococcales</taxon>
        <taxon>Desulfurococcaceae</taxon>
        <taxon>Desulfurococcus</taxon>
    </lineage>
</organism>